<proteinExistence type="predicted"/>
<dbReference type="STRING" id="1429043.X474_20210"/>
<dbReference type="Proteomes" id="UP000032233">
    <property type="component" value="Unassembled WGS sequence"/>
</dbReference>
<evidence type="ECO:0000313" key="1">
    <source>
        <dbReference type="EMBL" id="KIX12300.1"/>
    </source>
</evidence>
<reference evidence="1 2" key="1">
    <citation type="submission" date="2013-11" db="EMBL/GenBank/DDBJ databases">
        <title>Metagenomic analysis of a methanogenic consortium involved in long chain n-alkane degradation.</title>
        <authorList>
            <person name="Davidova I.A."/>
            <person name="Callaghan A.V."/>
            <person name="Wawrik B."/>
            <person name="Pruitt S."/>
            <person name="Marks C."/>
            <person name="Duncan K.E."/>
            <person name="Suflita J.M."/>
        </authorList>
    </citation>
    <scope>NUCLEOTIDE SEQUENCE [LARGE SCALE GENOMIC DNA]</scope>
    <source>
        <strain evidence="1 2">SPR</strain>
    </source>
</reference>
<dbReference type="AlphaFoldDB" id="A0A0D2JS06"/>
<dbReference type="EMBL" id="AZAC01000034">
    <property type="protein sequence ID" value="KIX12300.1"/>
    <property type="molecule type" value="Genomic_DNA"/>
</dbReference>
<comment type="caution">
    <text evidence="1">The sequence shown here is derived from an EMBL/GenBank/DDBJ whole genome shotgun (WGS) entry which is preliminary data.</text>
</comment>
<dbReference type="InParanoid" id="A0A0D2JS06"/>
<accession>A0A0D2JS06</accession>
<sequence>MTFPPRLRFISRENKGPYIMRFIVPDKASLAEKTRN</sequence>
<gene>
    <name evidence="1" type="ORF">X474_20210</name>
</gene>
<protein>
    <submittedName>
        <fullName evidence="1">Uncharacterized protein</fullName>
    </submittedName>
</protein>
<name>A0A0D2JS06_9BACT</name>
<evidence type="ECO:0000313" key="2">
    <source>
        <dbReference type="Proteomes" id="UP000032233"/>
    </source>
</evidence>
<keyword evidence="2" id="KW-1185">Reference proteome</keyword>
<organism evidence="1 2">
    <name type="scientific">Dethiosulfatarculus sandiegensis</name>
    <dbReference type="NCBI Taxonomy" id="1429043"/>
    <lineage>
        <taxon>Bacteria</taxon>
        <taxon>Pseudomonadati</taxon>
        <taxon>Thermodesulfobacteriota</taxon>
        <taxon>Desulfarculia</taxon>
        <taxon>Desulfarculales</taxon>
        <taxon>Desulfarculaceae</taxon>
        <taxon>Dethiosulfatarculus</taxon>
    </lineage>
</organism>